<keyword evidence="3" id="KW-1185">Reference proteome</keyword>
<keyword evidence="1" id="KW-0812">Transmembrane</keyword>
<keyword evidence="1" id="KW-1133">Transmembrane helix</keyword>
<sequence>MSIFFEILAFLLLLYMLVLVARLVFDWIQVFARSWRPTGVVLVIANVIYSLTDPPLRFLRRLIPPLRIGQISIDLGFLILFIAVSFLRNIAAVLAAS</sequence>
<feature type="transmembrane region" description="Helical" evidence="1">
    <location>
        <begin position="7"/>
        <end position="28"/>
    </location>
</feature>
<reference evidence="2 3" key="1">
    <citation type="submission" date="2019-10" db="EMBL/GenBank/DDBJ databases">
        <title>Georgenia wutianyii sp. nov. and Georgenia yuyongxinii sp. nov. isolated from plateau pika (Ochotona curzoniae) in the Qinghai-Tibet plateau of China.</title>
        <authorList>
            <person name="Tian Z."/>
        </authorList>
    </citation>
    <scope>NUCLEOTIDE SEQUENCE [LARGE SCALE GENOMIC DNA]</scope>
    <source>
        <strain evidence="2 3">DSM 21501</strain>
    </source>
</reference>
<name>A0A7J5ULU8_9MICO</name>
<evidence type="ECO:0000313" key="2">
    <source>
        <dbReference type="EMBL" id="KAE8762883.1"/>
    </source>
</evidence>
<proteinExistence type="predicted"/>
<dbReference type="AlphaFoldDB" id="A0A7J5ULU8"/>
<dbReference type="Proteomes" id="UP000451860">
    <property type="component" value="Unassembled WGS sequence"/>
</dbReference>
<dbReference type="EMBL" id="WHJE01000114">
    <property type="protein sequence ID" value="KAE8762883.1"/>
    <property type="molecule type" value="Genomic_DNA"/>
</dbReference>
<comment type="caution">
    <text evidence="2">The sequence shown here is derived from an EMBL/GenBank/DDBJ whole genome shotgun (WGS) entry which is preliminary data.</text>
</comment>
<evidence type="ECO:0000313" key="3">
    <source>
        <dbReference type="Proteomes" id="UP000451860"/>
    </source>
</evidence>
<feature type="transmembrane region" description="Helical" evidence="1">
    <location>
        <begin position="73"/>
        <end position="96"/>
    </location>
</feature>
<organism evidence="2 3">
    <name type="scientific">Georgenia thermotolerans</name>
    <dbReference type="NCBI Taxonomy" id="527326"/>
    <lineage>
        <taxon>Bacteria</taxon>
        <taxon>Bacillati</taxon>
        <taxon>Actinomycetota</taxon>
        <taxon>Actinomycetes</taxon>
        <taxon>Micrococcales</taxon>
        <taxon>Bogoriellaceae</taxon>
        <taxon>Georgenia</taxon>
    </lineage>
</organism>
<evidence type="ECO:0000256" key="1">
    <source>
        <dbReference type="SAM" id="Phobius"/>
    </source>
</evidence>
<keyword evidence="1" id="KW-0472">Membrane</keyword>
<dbReference type="Pfam" id="PF02325">
    <property type="entry name" value="CCB3_YggT"/>
    <property type="match status" value="1"/>
</dbReference>
<protein>
    <submittedName>
        <fullName evidence="2">YggT family protein</fullName>
    </submittedName>
</protein>
<feature type="transmembrane region" description="Helical" evidence="1">
    <location>
        <begin position="34"/>
        <end position="52"/>
    </location>
</feature>
<dbReference type="InterPro" id="IPR003425">
    <property type="entry name" value="CCB3/YggT"/>
</dbReference>
<dbReference type="GO" id="GO:0016020">
    <property type="term" value="C:membrane"/>
    <property type="evidence" value="ECO:0007669"/>
    <property type="project" value="InterPro"/>
</dbReference>
<accession>A0A7J5ULU8</accession>
<dbReference type="RefSeq" id="WP_152203321.1">
    <property type="nucleotide sequence ID" value="NZ_VUKF01000026.1"/>
</dbReference>
<gene>
    <name evidence="2" type="ORF">GB883_17075</name>
</gene>